<dbReference type="EMBL" id="FMZW01000014">
    <property type="protein sequence ID" value="SDD68073.1"/>
    <property type="molecule type" value="Genomic_DNA"/>
</dbReference>
<organism evidence="1 2">
    <name type="scientific">Bradyrhizobium brasilense</name>
    <dbReference type="NCBI Taxonomy" id="1419277"/>
    <lineage>
        <taxon>Bacteria</taxon>
        <taxon>Pseudomonadati</taxon>
        <taxon>Pseudomonadota</taxon>
        <taxon>Alphaproteobacteria</taxon>
        <taxon>Hyphomicrobiales</taxon>
        <taxon>Nitrobacteraceae</taxon>
        <taxon>Bradyrhizobium</taxon>
    </lineage>
</organism>
<proteinExistence type="predicted"/>
<dbReference type="RefSeq" id="WP_283809508.1">
    <property type="nucleotide sequence ID" value="NZ_FMZW01000014.1"/>
</dbReference>
<protein>
    <submittedName>
        <fullName evidence="1">Uncharacterized protein</fullName>
    </submittedName>
</protein>
<evidence type="ECO:0000313" key="2">
    <source>
        <dbReference type="Proteomes" id="UP000199245"/>
    </source>
</evidence>
<sequence length="43" mass="4919">MVYDRELKGPAQLKKDGHFAEKLTKEQAEHIKQALTDAQKPEP</sequence>
<gene>
    <name evidence="1" type="ORF">SAMN05216337_10149</name>
</gene>
<accession>A0A1G6WQY6</accession>
<reference evidence="1 2" key="1">
    <citation type="submission" date="2016-10" db="EMBL/GenBank/DDBJ databases">
        <authorList>
            <person name="de Groot N.N."/>
        </authorList>
    </citation>
    <scope>NUCLEOTIDE SEQUENCE [LARGE SCALE GENOMIC DNA]</scope>
    <source>
        <strain evidence="1 2">R5</strain>
    </source>
</reference>
<evidence type="ECO:0000313" key="1">
    <source>
        <dbReference type="EMBL" id="SDD68073.1"/>
    </source>
</evidence>
<name>A0A1G6WQY6_9BRAD</name>
<dbReference type="Proteomes" id="UP000199245">
    <property type="component" value="Unassembled WGS sequence"/>
</dbReference>
<dbReference type="AlphaFoldDB" id="A0A1G6WQY6"/>